<dbReference type="PIRSF" id="PIRSF001480">
    <property type="entry name" value="Mannose-6-phosphate_isomerase"/>
    <property type="match status" value="1"/>
</dbReference>
<dbReference type="PANTHER" id="PTHR10309:SF0">
    <property type="entry name" value="MANNOSE-6-PHOSPHATE ISOMERASE"/>
    <property type="match status" value="1"/>
</dbReference>
<protein>
    <recommendedName>
        <fullName evidence="3">mannose-6-phosphate isomerase</fullName>
        <ecNumber evidence="3">5.3.1.8</ecNumber>
    </recommendedName>
</protein>
<evidence type="ECO:0000256" key="6">
    <source>
        <dbReference type="ARBA" id="ARBA00023235"/>
    </source>
</evidence>
<feature type="domain" description="Phosphomannose isomerase type I catalytic" evidence="10">
    <location>
        <begin position="1"/>
        <end position="150"/>
    </location>
</feature>
<dbReference type="RefSeq" id="WP_196835353.1">
    <property type="nucleotide sequence ID" value="NZ_JADOTZ010000001.1"/>
</dbReference>
<name>A0A931DAS7_9MICC</name>
<proteinExistence type="inferred from homology"/>
<evidence type="ECO:0000313" key="11">
    <source>
        <dbReference type="EMBL" id="MBG6083981.1"/>
    </source>
</evidence>
<keyword evidence="5 8" id="KW-0862">Zinc</keyword>
<feature type="binding site" evidence="8">
    <location>
        <position position="135"/>
    </location>
    <ligand>
        <name>Zn(2+)</name>
        <dbReference type="ChEBI" id="CHEBI:29105"/>
    </ligand>
</feature>
<comment type="caution">
    <text evidence="11">The sequence shown here is derived from an EMBL/GenBank/DDBJ whole genome shotgun (WGS) entry which is preliminary data.</text>
</comment>
<dbReference type="GO" id="GO:0009298">
    <property type="term" value="P:GDP-mannose biosynthetic process"/>
    <property type="evidence" value="ECO:0007669"/>
    <property type="project" value="InterPro"/>
</dbReference>
<keyword evidence="4 8" id="KW-0479">Metal-binding</keyword>
<dbReference type="GO" id="GO:0005829">
    <property type="term" value="C:cytosol"/>
    <property type="evidence" value="ECO:0007669"/>
    <property type="project" value="TreeGrafter"/>
</dbReference>
<dbReference type="GO" id="GO:0004476">
    <property type="term" value="F:mannose-6-phosphate isomerase activity"/>
    <property type="evidence" value="ECO:0007669"/>
    <property type="project" value="UniProtKB-EC"/>
</dbReference>
<dbReference type="PRINTS" id="PR00714">
    <property type="entry name" value="MAN6PISMRASE"/>
</dbReference>
<dbReference type="NCBIfam" id="TIGR00218">
    <property type="entry name" value="manA"/>
    <property type="match status" value="1"/>
</dbReference>
<dbReference type="AlphaFoldDB" id="A0A931DAS7"/>
<evidence type="ECO:0000256" key="5">
    <source>
        <dbReference type="ARBA" id="ARBA00022833"/>
    </source>
</evidence>
<dbReference type="EC" id="5.3.1.8" evidence="3"/>
<dbReference type="Gene3D" id="2.60.120.10">
    <property type="entry name" value="Jelly Rolls"/>
    <property type="match status" value="2"/>
</dbReference>
<evidence type="ECO:0000256" key="8">
    <source>
        <dbReference type="PIRSR" id="PIRSR001480-2"/>
    </source>
</evidence>
<dbReference type="InterPro" id="IPR001250">
    <property type="entry name" value="Man6P_Isoase-1"/>
</dbReference>
<dbReference type="CDD" id="cd07011">
    <property type="entry name" value="cupin_PMI_type_I_N"/>
    <property type="match status" value="1"/>
</dbReference>
<evidence type="ECO:0000256" key="9">
    <source>
        <dbReference type="SAM" id="MobiDB-lite"/>
    </source>
</evidence>
<dbReference type="Gene3D" id="1.10.441.10">
    <property type="entry name" value="Phosphomannose Isomerase, domain 2"/>
    <property type="match status" value="1"/>
</dbReference>
<sequence>MFRLQNTIRDYAWGTDGQISAVLGYEPTGAQEAELWLGAHPGAPSRLVGHADRTDGQRLDEVIAADPEGMLGAGPAAKFGRLPFLTKVLSAGSPLSLQVHPTADQAAARFAQQSAAGGDPADPASNYKDPCHKPEMILALTDFTALCGFREPAEAGALFGALEATGRLSVSARRAVATVRAALSAGELNTAFAYLLGGAERAVPPEVSALVAEVPAVAPAAARATHEAGVAELERLAAHYPADPGVLISLLLNHVQLAPGQAIALPAGNVHAYLRGLGIEVMASSDNVLRGGLTPKHVDVAELLSTVDFRPLPVPRVEPVEDELGRQIYRPGFDEFELQVLRVGAQSDVAVDQRGPAVVLVTDGALLLDSPTGTLRLSRGDSVFIPASEAPVVARSAHSTAGGNDDGGTATAYAVTLPPSWDESA</sequence>
<dbReference type="GO" id="GO:0008270">
    <property type="term" value="F:zinc ion binding"/>
    <property type="evidence" value="ECO:0007669"/>
    <property type="project" value="InterPro"/>
</dbReference>
<dbReference type="Proteomes" id="UP000625033">
    <property type="component" value="Unassembled WGS sequence"/>
</dbReference>
<evidence type="ECO:0000256" key="7">
    <source>
        <dbReference type="PIRSR" id="PIRSR001480-1"/>
    </source>
</evidence>
<dbReference type="InterPro" id="IPR014710">
    <property type="entry name" value="RmlC-like_jellyroll"/>
</dbReference>
<evidence type="ECO:0000256" key="3">
    <source>
        <dbReference type="ARBA" id="ARBA00011956"/>
    </source>
</evidence>
<dbReference type="GO" id="GO:0005975">
    <property type="term" value="P:carbohydrate metabolic process"/>
    <property type="evidence" value="ECO:0007669"/>
    <property type="project" value="InterPro"/>
</dbReference>
<keyword evidence="6 11" id="KW-0413">Isomerase</keyword>
<dbReference type="InterPro" id="IPR011051">
    <property type="entry name" value="RmlC_Cupin_sf"/>
</dbReference>
<feature type="binding site" evidence="8">
    <location>
        <position position="98"/>
    </location>
    <ligand>
        <name>Zn(2+)</name>
        <dbReference type="ChEBI" id="CHEBI:29105"/>
    </ligand>
</feature>
<dbReference type="InterPro" id="IPR046457">
    <property type="entry name" value="PMI_typeI_cat"/>
</dbReference>
<comment type="cofactor">
    <cofactor evidence="8">
        <name>Zn(2+)</name>
        <dbReference type="ChEBI" id="CHEBI:29105"/>
    </cofactor>
    <text evidence="8">Binds 1 zinc ion per subunit.</text>
</comment>
<dbReference type="Pfam" id="PF20511">
    <property type="entry name" value="PMI_typeI_cat"/>
    <property type="match status" value="1"/>
</dbReference>
<comment type="similarity">
    <text evidence="2">Belongs to the mannose-6-phosphate isomerase type 1 family.</text>
</comment>
<feature type="binding site" evidence="8">
    <location>
        <position position="271"/>
    </location>
    <ligand>
        <name>Zn(2+)</name>
        <dbReference type="ChEBI" id="CHEBI:29105"/>
    </ligand>
</feature>
<accession>A0A931DAS7</accession>
<dbReference type="PANTHER" id="PTHR10309">
    <property type="entry name" value="MANNOSE-6-PHOSPHATE ISOMERASE"/>
    <property type="match status" value="1"/>
</dbReference>
<evidence type="ECO:0000259" key="10">
    <source>
        <dbReference type="Pfam" id="PF20511"/>
    </source>
</evidence>
<feature type="region of interest" description="Disordered" evidence="9">
    <location>
        <begin position="109"/>
        <end position="128"/>
    </location>
</feature>
<feature type="active site" evidence="7">
    <location>
        <position position="290"/>
    </location>
</feature>
<evidence type="ECO:0000256" key="4">
    <source>
        <dbReference type="ARBA" id="ARBA00022723"/>
    </source>
</evidence>
<evidence type="ECO:0000256" key="1">
    <source>
        <dbReference type="ARBA" id="ARBA00000757"/>
    </source>
</evidence>
<organism evidence="11 12">
    <name type="scientific">Zhihengliuella flava</name>
    <dbReference type="NCBI Taxonomy" id="1285193"/>
    <lineage>
        <taxon>Bacteria</taxon>
        <taxon>Bacillati</taxon>
        <taxon>Actinomycetota</taxon>
        <taxon>Actinomycetes</taxon>
        <taxon>Micrococcales</taxon>
        <taxon>Micrococcaceae</taxon>
        <taxon>Zhihengliuella</taxon>
    </lineage>
</organism>
<dbReference type="SUPFAM" id="SSF51182">
    <property type="entry name" value="RmlC-like cupins"/>
    <property type="match status" value="1"/>
</dbReference>
<evidence type="ECO:0000313" key="12">
    <source>
        <dbReference type="Proteomes" id="UP000625033"/>
    </source>
</evidence>
<reference evidence="11" key="1">
    <citation type="submission" date="2020-11" db="EMBL/GenBank/DDBJ databases">
        <title>Sequencing the genomes of 1000 actinobacteria strains.</title>
        <authorList>
            <person name="Klenk H.-P."/>
        </authorList>
    </citation>
    <scope>NUCLEOTIDE SEQUENCE</scope>
    <source>
        <strain evidence="11">DSM 26152</strain>
    </source>
</reference>
<dbReference type="InterPro" id="IPR016305">
    <property type="entry name" value="Mannose-6-P_Isomerase"/>
</dbReference>
<dbReference type="EMBL" id="JADOTZ010000001">
    <property type="protein sequence ID" value="MBG6083981.1"/>
    <property type="molecule type" value="Genomic_DNA"/>
</dbReference>
<comment type="catalytic activity">
    <reaction evidence="1">
        <text>D-mannose 6-phosphate = D-fructose 6-phosphate</text>
        <dbReference type="Rhea" id="RHEA:12356"/>
        <dbReference type="ChEBI" id="CHEBI:58735"/>
        <dbReference type="ChEBI" id="CHEBI:61527"/>
        <dbReference type="EC" id="5.3.1.8"/>
    </reaction>
</comment>
<feature type="binding site" evidence="8">
    <location>
        <position position="100"/>
    </location>
    <ligand>
        <name>Zn(2+)</name>
        <dbReference type="ChEBI" id="CHEBI:29105"/>
    </ligand>
</feature>
<evidence type="ECO:0000256" key="2">
    <source>
        <dbReference type="ARBA" id="ARBA00010772"/>
    </source>
</evidence>
<keyword evidence="12" id="KW-1185">Reference proteome</keyword>
<gene>
    <name evidence="11" type="ORF">IW252_000748</name>
</gene>